<proteinExistence type="predicted"/>
<protein>
    <submittedName>
        <fullName evidence="2">Uncharacterized protein</fullName>
    </submittedName>
</protein>
<keyword evidence="3" id="KW-1185">Reference proteome</keyword>
<name>A0ABR4CYZ2_9HELO</name>
<dbReference type="EMBL" id="JAZHXI010000002">
    <property type="protein sequence ID" value="KAL2074341.1"/>
    <property type="molecule type" value="Genomic_DNA"/>
</dbReference>
<reference evidence="2 3" key="1">
    <citation type="journal article" date="2024" name="Commun. Biol.">
        <title>Comparative genomic analysis of thermophilic fungi reveals convergent evolutionary adaptations and gene losses.</title>
        <authorList>
            <person name="Steindorff A.S."/>
            <person name="Aguilar-Pontes M.V."/>
            <person name="Robinson A.J."/>
            <person name="Andreopoulos B."/>
            <person name="LaButti K."/>
            <person name="Kuo A."/>
            <person name="Mondo S."/>
            <person name="Riley R."/>
            <person name="Otillar R."/>
            <person name="Haridas S."/>
            <person name="Lipzen A."/>
            <person name="Grimwood J."/>
            <person name="Schmutz J."/>
            <person name="Clum A."/>
            <person name="Reid I.D."/>
            <person name="Moisan M.C."/>
            <person name="Butler G."/>
            <person name="Nguyen T.T.M."/>
            <person name="Dewar K."/>
            <person name="Conant G."/>
            <person name="Drula E."/>
            <person name="Henrissat B."/>
            <person name="Hansel C."/>
            <person name="Singer S."/>
            <person name="Hutchinson M.I."/>
            <person name="de Vries R.P."/>
            <person name="Natvig D.O."/>
            <person name="Powell A.J."/>
            <person name="Tsang A."/>
            <person name="Grigoriev I.V."/>
        </authorList>
    </citation>
    <scope>NUCLEOTIDE SEQUENCE [LARGE SCALE GENOMIC DNA]</scope>
    <source>
        <strain evidence="2 3">CBS 494.80</strain>
    </source>
</reference>
<accession>A0ABR4CYZ2</accession>
<dbReference type="Proteomes" id="UP001595075">
    <property type="component" value="Unassembled WGS sequence"/>
</dbReference>
<evidence type="ECO:0000313" key="3">
    <source>
        <dbReference type="Proteomes" id="UP001595075"/>
    </source>
</evidence>
<evidence type="ECO:0000313" key="2">
    <source>
        <dbReference type="EMBL" id="KAL2074341.1"/>
    </source>
</evidence>
<sequence>MWNLWLRANLAVLDFLDITFWPRDSDVDLSVCYVGGSQSSKQSSKSSNILIVNLRLINPSIFQIALSTSLLALPISPLSS</sequence>
<gene>
    <name evidence="2" type="ORF">VTL71DRAFT_8119</name>
</gene>
<keyword evidence="1" id="KW-0732">Signal</keyword>
<evidence type="ECO:0000256" key="1">
    <source>
        <dbReference type="SAM" id="SignalP"/>
    </source>
</evidence>
<comment type="caution">
    <text evidence="2">The sequence shown here is derived from an EMBL/GenBank/DDBJ whole genome shotgun (WGS) entry which is preliminary data.</text>
</comment>
<feature type="chain" id="PRO_5046145879" evidence="1">
    <location>
        <begin position="16"/>
        <end position="80"/>
    </location>
</feature>
<organism evidence="2 3">
    <name type="scientific">Oculimacula yallundae</name>
    <dbReference type="NCBI Taxonomy" id="86028"/>
    <lineage>
        <taxon>Eukaryota</taxon>
        <taxon>Fungi</taxon>
        <taxon>Dikarya</taxon>
        <taxon>Ascomycota</taxon>
        <taxon>Pezizomycotina</taxon>
        <taxon>Leotiomycetes</taxon>
        <taxon>Helotiales</taxon>
        <taxon>Ploettnerulaceae</taxon>
        <taxon>Oculimacula</taxon>
    </lineage>
</organism>
<feature type="signal peptide" evidence="1">
    <location>
        <begin position="1"/>
        <end position="15"/>
    </location>
</feature>